<name>A0A3N4I8S1_ASCIM</name>
<dbReference type="EMBL" id="ML119671">
    <property type="protein sequence ID" value="RPA82475.1"/>
    <property type="molecule type" value="Genomic_DNA"/>
</dbReference>
<protein>
    <submittedName>
        <fullName evidence="2">Uncharacterized protein</fullName>
    </submittedName>
</protein>
<keyword evidence="3" id="KW-1185">Reference proteome</keyword>
<evidence type="ECO:0000256" key="1">
    <source>
        <dbReference type="SAM" id="SignalP"/>
    </source>
</evidence>
<keyword evidence="1" id="KW-0732">Signal</keyword>
<dbReference type="STRING" id="1160509.A0A3N4I8S1"/>
<sequence>MKISSPAFVLIALPAVFVLGSPTSSSNQCQKLGQKGIQEIIKKLGPTGVAICQHLVHGKKDGYPVYETVSQKTTITLPGGITFVEVPVTKTILTTFVAPDRKTTPVETSYDVSTVYETITDKPDEYTTETTTSTNYVPSTVTLTYSTDTTESFLETSTTTETSTVITGDPPRLTDVSFRVAPMQLQVNETEAVNKRTINPDWKVGLPHSLLGYAYEELIFACTCLGVKTPVPETKTRTTVKTEVTFSIKTIGVTKTRGTTTSTITTVTTDVIPTTTIISTTTVIPNIITVPETKYVDETTIDGTTSTTLTTATIKETSTTITTVRETVTRPPENQRCGPNFNHQTCPPGVCCSSCCGWCFQPRLGSLSYDHGKLVRV</sequence>
<dbReference type="AlphaFoldDB" id="A0A3N4I8S1"/>
<dbReference type="Proteomes" id="UP000275078">
    <property type="component" value="Unassembled WGS sequence"/>
</dbReference>
<reference evidence="2 3" key="1">
    <citation type="journal article" date="2018" name="Nat. Ecol. Evol.">
        <title>Pezizomycetes genomes reveal the molecular basis of ectomycorrhizal truffle lifestyle.</title>
        <authorList>
            <person name="Murat C."/>
            <person name="Payen T."/>
            <person name="Noel B."/>
            <person name="Kuo A."/>
            <person name="Morin E."/>
            <person name="Chen J."/>
            <person name="Kohler A."/>
            <person name="Krizsan K."/>
            <person name="Balestrini R."/>
            <person name="Da Silva C."/>
            <person name="Montanini B."/>
            <person name="Hainaut M."/>
            <person name="Levati E."/>
            <person name="Barry K.W."/>
            <person name="Belfiori B."/>
            <person name="Cichocki N."/>
            <person name="Clum A."/>
            <person name="Dockter R.B."/>
            <person name="Fauchery L."/>
            <person name="Guy J."/>
            <person name="Iotti M."/>
            <person name="Le Tacon F."/>
            <person name="Lindquist E.A."/>
            <person name="Lipzen A."/>
            <person name="Malagnac F."/>
            <person name="Mello A."/>
            <person name="Molinier V."/>
            <person name="Miyauchi S."/>
            <person name="Poulain J."/>
            <person name="Riccioni C."/>
            <person name="Rubini A."/>
            <person name="Sitrit Y."/>
            <person name="Splivallo R."/>
            <person name="Traeger S."/>
            <person name="Wang M."/>
            <person name="Zifcakova L."/>
            <person name="Wipf D."/>
            <person name="Zambonelli A."/>
            <person name="Paolocci F."/>
            <person name="Nowrousian M."/>
            <person name="Ottonello S."/>
            <person name="Baldrian P."/>
            <person name="Spatafora J.W."/>
            <person name="Henrissat B."/>
            <person name="Nagy L.G."/>
            <person name="Aury J.M."/>
            <person name="Wincker P."/>
            <person name="Grigoriev I.V."/>
            <person name="Bonfante P."/>
            <person name="Martin F.M."/>
        </authorList>
    </citation>
    <scope>NUCLEOTIDE SEQUENCE [LARGE SCALE GENOMIC DNA]</scope>
    <source>
        <strain evidence="2 3">RN42</strain>
    </source>
</reference>
<evidence type="ECO:0000313" key="3">
    <source>
        <dbReference type="Proteomes" id="UP000275078"/>
    </source>
</evidence>
<gene>
    <name evidence="2" type="ORF">BJ508DRAFT_305614</name>
</gene>
<dbReference type="CDD" id="cd00035">
    <property type="entry name" value="ChtBD1"/>
    <property type="match status" value="1"/>
</dbReference>
<evidence type="ECO:0000313" key="2">
    <source>
        <dbReference type="EMBL" id="RPA82475.1"/>
    </source>
</evidence>
<feature type="signal peptide" evidence="1">
    <location>
        <begin position="1"/>
        <end position="20"/>
    </location>
</feature>
<feature type="chain" id="PRO_5018009871" evidence="1">
    <location>
        <begin position="21"/>
        <end position="377"/>
    </location>
</feature>
<proteinExistence type="predicted"/>
<organism evidence="2 3">
    <name type="scientific">Ascobolus immersus RN42</name>
    <dbReference type="NCBI Taxonomy" id="1160509"/>
    <lineage>
        <taxon>Eukaryota</taxon>
        <taxon>Fungi</taxon>
        <taxon>Dikarya</taxon>
        <taxon>Ascomycota</taxon>
        <taxon>Pezizomycotina</taxon>
        <taxon>Pezizomycetes</taxon>
        <taxon>Pezizales</taxon>
        <taxon>Ascobolaceae</taxon>
        <taxon>Ascobolus</taxon>
    </lineage>
</organism>
<accession>A0A3N4I8S1</accession>